<keyword evidence="1" id="KW-0430">Lectin</keyword>
<keyword evidence="2" id="KW-1015">Disulfide bond</keyword>
<dbReference type="SUPFAM" id="SSF56436">
    <property type="entry name" value="C-type lectin-like"/>
    <property type="match status" value="1"/>
</dbReference>
<evidence type="ECO:0000313" key="5">
    <source>
        <dbReference type="Ensembl" id="ENSFHEP00000018113.1"/>
    </source>
</evidence>
<dbReference type="PANTHER" id="PTHR22803">
    <property type="entry name" value="MANNOSE, PHOSPHOLIPASE, LECTIN RECEPTOR RELATED"/>
    <property type="match status" value="1"/>
</dbReference>
<dbReference type="SMART" id="SM00034">
    <property type="entry name" value="CLECT"/>
    <property type="match status" value="1"/>
</dbReference>
<protein>
    <recommendedName>
        <fullName evidence="4">C-type lectin domain-containing protein</fullName>
    </recommendedName>
</protein>
<keyword evidence="6" id="KW-1185">Reference proteome</keyword>
<dbReference type="InterPro" id="IPR033989">
    <property type="entry name" value="CD209-like_CTLD"/>
</dbReference>
<dbReference type="InterPro" id="IPR018378">
    <property type="entry name" value="C-type_lectin_CS"/>
</dbReference>
<evidence type="ECO:0000256" key="3">
    <source>
        <dbReference type="SAM" id="MobiDB-lite"/>
    </source>
</evidence>
<dbReference type="InterPro" id="IPR016186">
    <property type="entry name" value="C-type_lectin-like/link_sf"/>
</dbReference>
<dbReference type="GeneTree" id="ENSGT01030000234575"/>
<dbReference type="InterPro" id="IPR050111">
    <property type="entry name" value="C-type_lectin/snaclec_domain"/>
</dbReference>
<dbReference type="Gene3D" id="3.10.100.10">
    <property type="entry name" value="Mannose-Binding Protein A, subunit A"/>
    <property type="match status" value="1"/>
</dbReference>
<dbReference type="AlphaFoldDB" id="A0A3Q2PW35"/>
<dbReference type="PROSITE" id="PS50041">
    <property type="entry name" value="C_TYPE_LECTIN_2"/>
    <property type="match status" value="1"/>
</dbReference>
<dbReference type="GO" id="GO:0030246">
    <property type="term" value="F:carbohydrate binding"/>
    <property type="evidence" value="ECO:0007669"/>
    <property type="project" value="UniProtKB-KW"/>
</dbReference>
<dbReference type="Proteomes" id="UP000265000">
    <property type="component" value="Unplaced"/>
</dbReference>
<name>A0A3Q2PW35_FUNHE</name>
<dbReference type="PROSITE" id="PS00615">
    <property type="entry name" value="C_TYPE_LECTIN_1"/>
    <property type="match status" value="1"/>
</dbReference>
<sequence>MRDYVNEQPQHTGKKLSGKTKYNDPLSFKRNGCASSQCPADWRELNSRCYFLSTETQTWEGSRKHCQSQGAELVVINSEQEQYLLFWIGLHGKNGMFQWVDGSALETPFWQRRQPDHGGPNNNEDCVEMYHKEPVLLSWNDAPCGHQRHWLCEKDLGFFP</sequence>
<feature type="region of interest" description="Disordered" evidence="3">
    <location>
        <begin position="1"/>
        <end position="23"/>
    </location>
</feature>
<reference evidence="5" key="1">
    <citation type="submission" date="2025-08" db="UniProtKB">
        <authorList>
            <consortium name="Ensembl"/>
        </authorList>
    </citation>
    <scope>IDENTIFICATION</scope>
</reference>
<evidence type="ECO:0000313" key="6">
    <source>
        <dbReference type="Proteomes" id="UP000265000"/>
    </source>
</evidence>
<accession>A0A3Q2PW35</accession>
<reference evidence="5" key="2">
    <citation type="submission" date="2025-09" db="UniProtKB">
        <authorList>
            <consortium name="Ensembl"/>
        </authorList>
    </citation>
    <scope>IDENTIFICATION</scope>
</reference>
<feature type="domain" description="C-type lectin" evidence="4">
    <location>
        <begin position="45"/>
        <end position="153"/>
    </location>
</feature>
<organism evidence="5 6">
    <name type="scientific">Fundulus heteroclitus</name>
    <name type="common">Killifish</name>
    <name type="synonym">Mummichog</name>
    <dbReference type="NCBI Taxonomy" id="8078"/>
    <lineage>
        <taxon>Eukaryota</taxon>
        <taxon>Metazoa</taxon>
        <taxon>Chordata</taxon>
        <taxon>Craniata</taxon>
        <taxon>Vertebrata</taxon>
        <taxon>Euteleostomi</taxon>
        <taxon>Actinopterygii</taxon>
        <taxon>Neopterygii</taxon>
        <taxon>Teleostei</taxon>
        <taxon>Neoteleostei</taxon>
        <taxon>Acanthomorphata</taxon>
        <taxon>Ovalentaria</taxon>
        <taxon>Atherinomorphae</taxon>
        <taxon>Cyprinodontiformes</taxon>
        <taxon>Fundulidae</taxon>
        <taxon>Fundulus</taxon>
    </lineage>
</organism>
<dbReference type="Pfam" id="PF00059">
    <property type="entry name" value="Lectin_C"/>
    <property type="match status" value="1"/>
</dbReference>
<evidence type="ECO:0000259" key="4">
    <source>
        <dbReference type="PROSITE" id="PS50041"/>
    </source>
</evidence>
<evidence type="ECO:0000256" key="2">
    <source>
        <dbReference type="ARBA" id="ARBA00023157"/>
    </source>
</evidence>
<evidence type="ECO:0000256" key="1">
    <source>
        <dbReference type="ARBA" id="ARBA00022734"/>
    </source>
</evidence>
<dbReference type="InterPro" id="IPR016187">
    <property type="entry name" value="CTDL_fold"/>
</dbReference>
<dbReference type="InterPro" id="IPR001304">
    <property type="entry name" value="C-type_lectin-like"/>
</dbReference>
<proteinExistence type="predicted"/>
<dbReference type="STRING" id="8078.ENSFHEP00000018113"/>
<dbReference type="CDD" id="cd03590">
    <property type="entry name" value="CLECT_DC-SIGN_like"/>
    <property type="match status" value="1"/>
</dbReference>
<dbReference type="Ensembl" id="ENSFHET00000034243.1">
    <property type="protein sequence ID" value="ENSFHEP00000018113.1"/>
    <property type="gene ID" value="ENSFHEG00000019926.1"/>
</dbReference>